<dbReference type="InterPro" id="IPR001242">
    <property type="entry name" value="Condensation_dom"/>
</dbReference>
<dbReference type="GO" id="GO:0016874">
    <property type="term" value="F:ligase activity"/>
    <property type="evidence" value="ECO:0007669"/>
    <property type="project" value="UniProtKB-KW"/>
</dbReference>
<dbReference type="EMBL" id="KZ825492">
    <property type="protein sequence ID" value="PYI32544.1"/>
    <property type="molecule type" value="Genomic_DNA"/>
</dbReference>
<dbReference type="Gene3D" id="3.30.559.10">
    <property type="entry name" value="Chloramphenicol acetyltransferase-like domain"/>
    <property type="match status" value="1"/>
</dbReference>
<feature type="domain" description="Condensation" evidence="2">
    <location>
        <begin position="3"/>
        <end position="80"/>
    </location>
</feature>
<dbReference type="PANTHER" id="PTHR45527">
    <property type="entry name" value="NONRIBOSOMAL PEPTIDE SYNTHETASE"/>
    <property type="match status" value="1"/>
</dbReference>
<evidence type="ECO:0000313" key="3">
    <source>
        <dbReference type="EMBL" id="PYI32544.1"/>
    </source>
</evidence>
<evidence type="ECO:0000259" key="2">
    <source>
        <dbReference type="Pfam" id="PF00668"/>
    </source>
</evidence>
<dbReference type="SUPFAM" id="SSF52777">
    <property type="entry name" value="CoA-dependent acyltransferases"/>
    <property type="match status" value="1"/>
</dbReference>
<dbReference type="GO" id="GO:0005737">
    <property type="term" value="C:cytoplasm"/>
    <property type="evidence" value="ECO:0007669"/>
    <property type="project" value="TreeGrafter"/>
</dbReference>
<dbReference type="GO" id="GO:0031177">
    <property type="term" value="F:phosphopantetheine binding"/>
    <property type="evidence" value="ECO:0007669"/>
    <property type="project" value="TreeGrafter"/>
</dbReference>
<gene>
    <name evidence="3" type="ORF">BP00DRAFT_301657</name>
</gene>
<dbReference type="Proteomes" id="UP000248817">
    <property type="component" value="Unassembled WGS sequence"/>
</dbReference>
<keyword evidence="4" id="KW-1185">Reference proteome</keyword>
<dbReference type="Pfam" id="PF00668">
    <property type="entry name" value="Condensation"/>
    <property type="match status" value="1"/>
</dbReference>
<organism evidence="3 4">
    <name type="scientific">Aspergillus indologenus CBS 114.80</name>
    <dbReference type="NCBI Taxonomy" id="1450541"/>
    <lineage>
        <taxon>Eukaryota</taxon>
        <taxon>Fungi</taxon>
        <taxon>Dikarya</taxon>
        <taxon>Ascomycota</taxon>
        <taxon>Pezizomycotina</taxon>
        <taxon>Eurotiomycetes</taxon>
        <taxon>Eurotiomycetidae</taxon>
        <taxon>Eurotiales</taxon>
        <taxon>Aspergillaceae</taxon>
        <taxon>Aspergillus</taxon>
        <taxon>Aspergillus subgen. Circumdati</taxon>
    </lineage>
</organism>
<name>A0A2V5IEB3_9EURO</name>
<reference evidence="3 4" key="1">
    <citation type="submission" date="2018-02" db="EMBL/GenBank/DDBJ databases">
        <title>The genomes of Aspergillus section Nigri reveals drivers in fungal speciation.</title>
        <authorList>
            <consortium name="DOE Joint Genome Institute"/>
            <person name="Vesth T.C."/>
            <person name="Nybo J."/>
            <person name="Theobald S."/>
            <person name="Brandl J."/>
            <person name="Frisvad J.C."/>
            <person name="Nielsen K.F."/>
            <person name="Lyhne E.K."/>
            <person name="Kogle M.E."/>
            <person name="Kuo A."/>
            <person name="Riley R."/>
            <person name="Clum A."/>
            <person name="Nolan M."/>
            <person name="Lipzen A."/>
            <person name="Salamov A."/>
            <person name="Henrissat B."/>
            <person name="Wiebenga A."/>
            <person name="De vries R.P."/>
            <person name="Grigoriev I.V."/>
            <person name="Mortensen U.H."/>
            <person name="Andersen M.R."/>
            <person name="Baker S.E."/>
        </authorList>
    </citation>
    <scope>NUCLEOTIDE SEQUENCE [LARGE SCALE GENOMIC DNA]</scope>
    <source>
        <strain evidence="3 4">CBS 114.80</strain>
    </source>
</reference>
<evidence type="ECO:0000313" key="4">
    <source>
        <dbReference type="Proteomes" id="UP000248817"/>
    </source>
</evidence>
<feature type="non-terminal residue" evidence="3">
    <location>
        <position position="1"/>
    </location>
</feature>
<dbReference type="GO" id="GO:0043041">
    <property type="term" value="P:amino acid activation for nonribosomal peptide biosynthetic process"/>
    <property type="evidence" value="ECO:0007669"/>
    <property type="project" value="TreeGrafter"/>
</dbReference>
<proteinExistence type="predicted"/>
<dbReference type="PANTHER" id="PTHR45527:SF16">
    <property type="entry name" value="NONRIBOSOMAL PEPTIDE SYNTHASE ATNA-RELATED"/>
    <property type="match status" value="1"/>
</dbReference>
<feature type="non-terminal residue" evidence="3">
    <location>
        <position position="107"/>
    </location>
</feature>
<evidence type="ECO:0000256" key="1">
    <source>
        <dbReference type="ARBA" id="ARBA00022598"/>
    </source>
</evidence>
<dbReference type="GO" id="GO:0044550">
    <property type="term" value="P:secondary metabolite biosynthetic process"/>
    <property type="evidence" value="ECO:0007669"/>
    <property type="project" value="TreeGrafter"/>
</dbReference>
<keyword evidence="1" id="KW-0436">Ligase</keyword>
<dbReference type="AlphaFoldDB" id="A0A2V5IEB3"/>
<dbReference type="InterPro" id="IPR023213">
    <property type="entry name" value="CAT-like_dom_sf"/>
</dbReference>
<sequence length="107" mass="11952">KIQDVYPCTPLQQGLMAITGRQSSAYVNCQTFTLDPGLDLDRFQDAWRSLVAVTPILRTRIVVDSESVTALHQVVLDEEIAWHHSSSLEDYLHADQQEEMGLGTPLA</sequence>
<protein>
    <recommendedName>
        <fullName evidence="2">Condensation domain-containing protein</fullName>
    </recommendedName>
</protein>
<accession>A0A2V5IEB3</accession>